<proteinExistence type="predicted"/>
<dbReference type="SMART" id="SM00418">
    <property type="entry name" value="HTH_ARSR"/>
    <property type="match status" value="1"/>
</dbReference>
<gene>
    <name evidence="5" type="ORF">U732_3432</name>
</gene>
<dbReference type="AlphaFoldDB" id="A0A0C1UGV2"/>
<feature type="domain" description="HTH arsR-type" evidence="4">
    <location>
        <begin position="256"/>
        <end position="348"/>
    </location>
</feature>
<dbReference type="InterPro" id="IPR051081">
    <property type="entry name" value="HTH_MetalResp_TranReg"/>
</dbReference>
<dbReference type="CDD" id="cd00090">
    <property type="entry name" value="HTH_ARSR"/>
    <property type="match status" value="1"/>
</dbReference>
<comment type="caution">
    <text evidence="5">The sequence shown here is derived from an EMBL/GenBank/DDBJ whole genome shotgun (WGS) entry which is preliminary data.</text>
</comment>
<dbReference type="PANTHER" id="PTHR33154:SF33">
    <property type="entry name" value="TRANSCRIPTIONAL REPRESSOR SDPR"/>
    <property type="match status" value="1"/>
</dbReference>
<name>A0A0C1UGV2_9CLOT</name>
<dbReference type="RefSeq" id="WP_039633199.1">
    <property type="nucleotide sequence ID" value="NZ_AYSO01000016.1"/>
</dbReference>
<protein>
    <submittedName>
        <fullName evidence="5">Bacterial regulatory, arsR family protein</fullName>
    </submittedName>
</protein>
<keyword evidence="3" id="KW-0804">Transcription</keyword>
<evidence type="ECO:0000313" key="5">
    <source>
        <dbReference type="EMBL" id="KIE46640.1"/>
    </source>
</evidence>
<accession>A0A0C1UGV2</accession>
<dbReference type="InterPro" id="IPR011991">
    <property type="entry name" value="ArsR-like_HTH"/>
</dbReference>
<dbReference type="GO" id="GO:0003677">
    <property type="term" value="F:DNA binding"/>
    <property type="evidence" value="ECO:0007669"/>
    <property type="project" value="UniProtKB-KW"/>
</dbReference>
<dbReference type="OrthoDB" id="1706794at2"/>
<dbReference type="EMBL" id="AYSO01000016">
    <property type="protein sequence ID" value="KIE46640.1"/>
    <property type="molecule type" value="Genomic_DNA"/>
</dbReference>
<sequence>MEIIFSPKAGEIYSLFTSLYLGWNVHILEKHISIFGITLKKELKEEYCYINEMHNDKKEQMDFFFDNESKIFRAFMIFEKIWESKSIEEYISFIENISEHSLKTMLVKTLIDDKLKNDDDCIEKIADNKENTLNFIKELDINKSSKWDLYCFIDNIEKYKQEFIMLIKDYIPTFNKLYKKQSKLIDEINNYITKGVNSTGVEFIKEYTNNFISLKDFKKIYIASSYFDSYLIYFTLRSNTENCYLVVGPYHKEIINQNDYMETYLKILKNLCDKTRFGIMKYILDNKRYGQEIAKKFNISNASVSYHMNNLLLLNLVEIYKQDNKVFYKLNKKRISETIKFLEDEFCL</sequence>
<dbReference type="InterPro" id="IPR036388">
    <property type="entry name" value="WH-like_DNA-bd_sf"/>
</dbReference>
<evidence type="ECO:0000259" key="4">
    <source>
        <dbReference type="PROSITE" id="PS50987"/>
    </source>
</evidence>
<dbReference type="GO" id="GO:0003700">
    <property type="term" value="F:DNA-binding transcription factor activity"/>
    <property type="evidence" value="ECO:0007669"/>
    <property type="project" value="InterPro"/>
</dbReference>
<keyword evidence="2" id="KW-0238">DNA-binding</keyword>
<reference evidence="5 6" key="1">
    <citation type="journal article" date="2015" name="Infect. Genet. Evol.">
        <title>Genomic sequences of six botulinum neurotoxin-producing strains representing three clostridial species illustrate the mobility and diversity of botulinum neurotoxin genes.</title>
        <authorList>
            <person name="Smith T.J."/>
            <person name="Hill K.K."/>
            <person name="Xie G."/>
            <person name="Foley B.T."/>
            <person name="Williamson C.H."/>
            <person name="Foster J.T."/>
            <person name="Johnson S.L."/>
            <person name="Chertkov O."/>
            <person name="Teshima H."/>
            <person name="Gibbons H.S."/>
            <person name="Johnsky L.A."/>
            <person name="Karavis M.A."/>
            <person name="Smith L.A."/>
        </authorList>
    </citation>
    <scope>NUCLEOTIDE SEQUENCE [LARGE SCALE GENOMIC DNA]</scope>
    <source>
        <strain evidence="5 6">CDC 2741</strain>
    </source>
</reference>
<evidence type="ECO:0000313" key="6">
    <source>
        <dbReference type="Proteomes" id="UP000031366"/>
    </source>
</evidence>
<dbReference type="InterPro" id="IPR036390">
    <property type="entry name" value="WH_DNA-bd_sf"/>
</dbReference>
<evidence type="ECO:0000256" key="2">
    <source>
        <dbReference type="ARBA" id="ARBA00023125"/>
    </source>
</evidence>
<dbReference type="PANTHER" id="PTHR33154">
    <property type="entry name" value="TRANSCRIPTIONAL REGULATOR, ARSR FAMILY"/>
    <property type="match status" value="1"/>
</dbReference>
<evidence type="ECO:0000256" key="3">
    <source>
        <dbReference type="ARBA" id="ARBA00023163"/>
    </source>
</evidence>
<dbReference type="PROSITE" id="PS50987">
    <property type="entry name" value="HTH_ARSR_2"/>
    <property type="match status" value="1"/>
</dbReference>
<dbReference type="STRING" id="29341.RSJ17_18770"/>
<dbReference type="Gene3D" id="1.10.10.10">
    <property type="entry name" value="Winged helix-like DNA-binding domain superfamily/Winged helix DNA-binding domain"/>
    <property type="match status" value="1"/>
</dbReference>
<dbReference type="Pfam" id="PF01022">
    <property type="entry name" value="HTH_5"/>
    <property type="match status" value="1"/>
</dbReference>
<dbReference type="InterPro" id="IPR001845">
    <property type="entry name" value="HTH_ArsR_DNA-bd_dom"/>
</dbReference>
<keyword evidence="6" id="KW-1185">Reference proteome</keyword>
<dbReference type="Proteomes" id="UP000031366">
    <property type="component" value="Unassembled WGS sequence"/>
</dbReference>
<keyword evidence="1" id="KW-0805">Transcription regulation</keyword>
<evidence type="ECO:0000256" key="1">
    <source>
        <dbReference type="ARBA" id="ARBA00023015"/>
    </source>
</evidence>
<dbReference type="SUPFAM" id="SSF46785">
    <property type="entry name" value="Winged helix' DNA-binding domain"/>
    <property type="match status" value="1"/>
</dbReference>
<organism evidence="5 6">
    <name type="scientific">Clostridium argentinense CDC 2741</name>
    <dbReference type="NCBI Taxonomy" id="1418104"/>
    <lineage>
        <taxon>Bacteria</taxon>
        <taxon>Bacillati</taxon>
        <taxon>Bacillota</taxon>
        <taxon>Clostridia</taxon>
        <taxon>Eubacteriales</taxon>
        <taxon>Clostridiaceae</taxon>
        <taxon>Clostridium</taxon>
    </lineage>
</organism>